<dbReference type="PANTHER" id="PTHR35579:SF3">
    <property type="entry name" value="CRISPR SYSTEM CMS ENDORIBONUCLEASE CSM3"/>
    <property type="match status" value="1"/>
</dbReference>
<dbReference type="RefSeq" id="WP_046006424.1">
    <property type="nucleotide sequence ID" value="NZ_JXYA01000046.1"/>
</dbReference>
<gene>
    <name evidence="3" type="ORF">TW77_18285</name>
</gene>
<organism evidence="3 4">
    <name type="scientific">Pseudoalteromonas rubra</name>
    <dbReference type="NCBI Taxonomy" id="43658"/>
    <lineage>
        <taxon>Bacteria</taxon>
        <taxon>Pseudomonadati</taxon>
        <taxon>Pseudomonadota</taxon>
        <taxon>Gammaproteobacteria</taxon>
        <taxon>Alteromonadales</taxon>
        <taxon>Pseudoalteromonadaceae</taxon>
        <taxon>Pseudoalteromonas</taxon>
    </lineage>
</organism>
<keyword evidence="4" id="KW-1185">Reference proteome</keyword>
<comment type="caution">
    <text evidence="3">The sequence shown here is derived from an EMBL/GenBank/DDBJ whole genome shotgun (WGS) entry which is preliminary data.</text>
</comment>
<dbReference type="AlphaFoldDB" id="A0A0F4QH80"/>
<dbReference type="InterPro" id="IPR005537">
    <property type="entry name" value="RAMP_III_fam"/>
</dbReference>
<accession>A0A0F4QH80</accession>
<proteinExistence type="predicted"/>
<evidence type="ECO:0000313" key="3">
    <source>
        <dbReference type="EMBL" id="KJZ06645.1"/>
    </source>
</evidence>
<dbReference type="InterPro" id="IPR052216">
    <property type="entry name" value="CRISPR_Csm3_endoribonuclease"/>
</dbReference>
<dbReference type="OrthoDB" id="5504557at2"/>
<keyword evidence="1" id="KW-0051">Antiviral defense</keyword>
<name>A0A0F4QH80_9GAMM</name>
<dbReference type="PATRIC" id="fig|43658.5.peg.3867"/>
<evidence type="ECO:0000259" key="2">
    <source>
        <dbReference type="Pfam" id="PF03787"/>
    </source>
</evidence>
<evidence type="ECO:0000313" key="4">
    <source>
        <dbReference type="Proteomes" id="UP000033452"/>
    </source>
</evidence>
<sequence>MTYQLTFTLHSDWHIGSGEEGGSYADALVAKSAQGLPYIPGKSIKGLLRHAFETAAQHDWFGEHNEDVATYLFGHEGKQAECSQGVIQLSSAELSRAEQQFLTFHKSHQKYLYRVLQSTAVNERGVARNTSLRATQVVVPVNLVCELTFNHDHPNWARLQTLHTEAELVQCIDDALLLITELGGKRQRGFGQVTVTLNKEAA</sequence>
<dbReference type="CDD" id="cd09726">
    <property type="entry name" value="RAMP_I_III"/>
    <property type="match status" value="1"/>
</dbReference>
<dbReference type="GO" id="GO:0051607">
    <property type="term" value="P:defense response to virus"/>
    <property type="evidence" value="ECO:0007669"/>
    <property type="project" value="UniProtKB-KW"/>
</dbReference>
<dbReference type="PANTHER" id="PTHR35579">
    <property type="entry name" value="CRISPR SYSTEM CMS ENDORIBONUCLEASE CSM3"/>
    <property type="match status" value="1"/>
</dbReference>
<dbReference type="Pfam" id="PF03787">
    <property type="entry name" value="RAMPs"/>
    <property type="match status" value="1"/>
</dbReference>
<feature type="domain" description="CRISPR type III-associated protein" evidence="2">
    <location>
        <begin position="6"/>
        <end position="193"/>
    </location>
</feature>
<reference evidence="3 4" key="1">
    <citation type="journal article" date="2015" name="BMC Genomics">
        <title>Genome mining reveals unlocked bioactive potential of marine Gram-negative bacteria.</title>
        <authorList>
            <person name="Machado H."/>
            <person name="Sonnenschein E.C."/>
            <person name="Melchiorsen J."/>
            <person name="Gram L."/>
        </authorList>
    </citation>
    <scope>NUCLEOTIDE SEQUENCE [LARGE SCALE GENOMIC DNA]</scope>
    <source>
        <strain evidence="3 4">S2471</strain>
    </source>
</reference>
<protein>
    <recommendedName>
        <fullName evidence="2">CRISPR type III-associated protein domain-containing protein</fullName>
    </recommendedName>
</protein>
<dbReference type="EMBL" id="JXYA01000046">
    <property type="protein sequence ID" value="KJZ06645.1"/>
    <property type="molecule type" value="Genomic_DNA"/>
</dbReference>
<dbReference type="Proteomes" id="UP000033452">
    <property type="component" value="Unassembled WGS sequence"/>
</dbReference>
<evidence type="ECO:0000256" key="1">
    <source>
        <dbReference type="ARBA" id="ARBA00023118"/>
    </source>
</evidence>